<keyword evidence="3" id="KW-1185">Reference proteome</keyword>
<dbReference type="InterPro" id="IPR029058">
    <property type="entry name" value="AB_hydrolase_fold"/>
</dbReference>
<feature type="domain" description="AB hydrolase-1" evidence="1">
    <location>
        <begin position="69"/>
        <end position="180"/>
    </location>
</feature>
<dbReference type="InterPro" id="IPR000073">
    <property type="entry name" value="AB_hydrolase_1"/>
</dbReference>
<dbReference type="RefSeq" id="WP_120048511.1">
    <property type="nucleotide sequence ID" value="NZ_RAHX01000001.1"/>
</dbReference>
<gene>
    <name evidence="2" type="ORF">D6201_09145</name>
</gene>
<sequence>MLGVAALVLATIYLGAVVLAWIFQERLIYPVPPVDNGVPPGFVRVTYRTDDGLDLKAGYRTAAPGKPTLLFFHGNGASWQSTAMVTEDLAASGFGILAAEYRGYSGNPGSPSEQGLYRDGRAAWRCLAERGVTDIVLVGNSIGSGVAVQLASEVEASALVLISPFDSLEETVSRRMRWLPVRMLLRDTYDNAGKLDEIAEPVLILHGEGDTLISLDQAQTLAAVRNSTVMETYPGWGHDLIVHTPIQQRIARFLDEQSKR</sequence>
<dbReference type="AlphaFoldDB" id="A0A419RUP1"/>
<dbReference type="PANTHER" id="PTHR12277:SF81">
    <property type="entry name" value="PROTEIN ABHD13"/>
    <property type="match status" value="1"/>
</dbReference>
<keyword evidence="2" id="KW-0378">Hydrolase</keyword>
<name>A0A419RUP1_9SPHN</name>
<accession>A0A419RUP1</accession>
<evidence type="ECO:0000313" key="3">
    <source>
        <dbReference type="Proteomes" id="UP000285232"/>
    </source>
</evidence>
<reference evidence="2 3" key="1">
    <citation type="journal article" date="2017" name="Int. J. Syst. Evol. Microbiol.">
        <title>Erythrobacter aquimixticola sp. nov., isolated from the junction between the ocean and a freshwater spring.</title>
        <authorList>
            <person name="Park S."/>
            <person name="Jung Y.T."/>
            <person name="Choi S.J."/>
            <person name="Yoon J.H."/>
        </authorList>
    </citation>
    <scope>NUCLEOTIDE SEQUENCE [LARGE SCALE GENOMIC DNA]</scope>
    <source>
        <strain evidence="2 3">JSSK-14</strain>
    </source>
</reference>
<dbReference type="SUPFAM" id="SSF53474">
    <property type="entry name" value="alpha/beta-Hydrolases"/>
    <property type="match status" value="1"/>
</dbReference>
<dbReference type="OrthoDB" id="9798884at2"/>
<evidence type="ECO:0000313" key="2">
    <source>
        <dbReference type="EMBL" id="RJY09501.1"/>
    </source>
</evidence>
<dbReference type="Gene3D" id="3.40.50.1820">
    <property type="entry name" value="alpha/beta hydrolase"/>
    <property type="match status" value="1"/>
</dbReference>
<dbReference type="Proteomes" id="UP000285232">
    <property type="component" value="Unassembled WGS sequence"/>
</dbReference>
<dbReference type="PANTHER" id="PTHR12277">
    <property type="entry name" value="ALPHA/BETA HYDROLASE DOMAIN-CONTAINING PROTEIN"/>
    <property type="match status" value="1"/>
</dbReference>
<proteinExistence type="predicted"/>
<comment type="caution">
    <text evidence="2">The sequence shown here is derived from an EMBL/GenBank/DDBJ whole genome shotgun (WGS) entry which is preliminary data.</text>
</comment>
<evidence type="ECO:0000259" key="1">
    <source>
        <dbReference type="Pfam" id="PF12697"/>
    </source>
</evidence>
<protein>
    <submittedName>
        <fullName evidence="2">Alpha/beta fold hydrolase</fullName>
    </submittedName>
</protein>
<dbReference type="EMBL" id="RAHX01000001">
    <property type="protein sequence ID" value="RJY09501.1"/>
    <property type="molecule type" value="Genomic_DNA"/>
</dbReference>
<dbReference type="Pfam" id="PF12697">
    <property type="entry name" value="Abhydrolase_6"/>
    <property type="match status" value="1"/>
</dbReference>
<organism evidence="2 3">
    <name type="scientific">Aurantiacibacter aquimixticola</name>
    <dbReference type="NCBI Taxonomy" id="1958945"/>
    <lineage>
        <taxon>Bacteria</taxon>
        <taxon>Pseudomonadati</taxon>
        <taxon>Pseudomonadota</taxon>
        <taxon>Alphaproteobacteria</taxon>
        <taxon>Sphingomonadales</taxon>
        <taxon>Erythrobacteraceae</taxon>
        <taxon>Aurantiacibacter</taxon>
    </lineage>
</organism>
<dbReference type="GO" id="GO:0016787">
    <property type="term" value="F:hydrolase activity"/>
    <property type="evidence" value="ECO:0007669"/>
    <property type="project" value="UniProtKB-KW"/>
</dbReference>